<dbReference type="EMBL" id="FOZW01000012">
    <property type="protein sequence ID" value="SFT16688.1"/>
    <property type="molecule type" value="Genomic_DNA"/>
</dbReference>
<gene>
    <name evidence="2" type="ORF">SAMN04488050_112204</name>
</gene>
<feature type="region of interest" description="Disordered" evidence="1">
    <location>
        <begin position="110"/>
        <end position="136"/>
    </location>
</feature>
<reference evidence="3" key="1">
    <citation type="submission" date="2016-10" db="EMBL/GenBank/DDBJ databases">
        <authorList>
            <person name="Varghese N."/>
            <person name="Submissions S."/>
        </authorList>
    </citation>
    <scope>NUCLEOTIDE SEQUENCE [LARGE SCALE GENOMIC DNA]</scope>
    <source>
        <strain evidence="3">DSM 26894</strain>
    </source>
</reference>
<accession>A0A1I6VSK5</accession>
<dbReference type="PROSITE" id="PS51257">
    <property type="entry name" value="PROKAR_LIPOPROTEIN"/>
    <property type="match status" value="1"/>
</dbReference>
<dbReference type="OrthoDB" id="7875456at2"/>
<evidence type="ECO:0000313" key="2">
    <source>
        <dbReference type="EMBL" id="SFT16688.1"/>
    </source>
</evidence>
<dbReference type="AlphaFoldDB" id="A0A1I6VSK5"/>
<dbReference type="RefSeq" id="WP_092428767.1">
    <property type="nucleotide sequence ID" value="NZ_FNCL01000012.1"/>
</dbReference>
<sequence length="136" mass="15387">MRQLLLIPLLGLAACGTPYERCNRDAANLYSKAMRERTEIAKDLARGFTYETGFETRTSWQLCGAYSGRPHYCWRDHTDTVTRRVPINAEELHRRDADLEAQLPQLRRDAAAGQAECRQRYPAEVEAATPATSTEG</sequence>
<name>A0A1I6VSK5_9RHOB</name>
<keyword evidence="3" id="KW-1185">Reference proteome</keyword>
<organism evidence="2 3">
    <name type="scientific">Alloyangia pacifica</name>
    <dbReference type="NCBI Taxonomy" id="311180"/>
    <lineage>
        <taxon>Bacteria</taxon>
        <taxon>Pseudomonadati</taxon>
        <taxon>Pseudomonadota</taxon>
        <taxon>Alphaproteobacteria</taxon>
        <taxon>Rhodobacterales</taxon>
        <taxon>Roseobacteraceae</taxon>
        <taxon>Alloyangia</taxon>
    </lineage>
</organism>
<proteinExistence type="predicted"/>
<evidence type="ECO:0000256" key="1">
    <source>
        <dbReference type="SAM" id="MobiDB-lite"/>
    </source>
</evidence>
<protein>
    <submittedName>
        <fullName evidence="2">Uncharacterized protein</fullName>
    </submittedName>
</protein>
<evidence type="ECO:0000313" key="3">
    <source>
        <dbReference type="Proteomes" id="UP000199392"/>
    </source>
</evidence>
<dbReference type="Proteomes" id="UP000199392">
    <property type="component" value="Unassembled WGS sequence"/>
</dbReference>